<dbReference type="InterPro" id="IPR053220">
    <property type="entry name" value="Nematode_rcpt-like_serp_H"/>
</dbReference>
<gene>
    <name evidence="2" type="ORF">CAMP_LOCUS14277</name>
</gene>
<feature type="transmembrane region" description="Helical" evidence="1">
    <location>
        <begin position="149"/>
        <end position="168"/>
    </location>
</feature>
<evidence type="ECO:0000256" key="1">
    <source>
        <dbReference type="SAM" id="Phobius"/>
    </source>
</evidence>
<comment type="caution">
    <text evidence="2">The sequence shown here is derived from an EMBL/GenBank/DDBJ whole genome shotgun (WGS) entry which is preliminary data.</text>
</comment>
<keyword evidence="1" id="KW-0472">Membrane</keyword>
<sequence>MEEYRQLYYNSMCNQSKFGYFDSWQFLATSSHSFSFFLIPLNFYGSYCIIFKTPSKMRRVKWVMLNLHIWTGLFEIMMTTLITPYFFFPSICGFSVGVLAFLGVDIKVQIFLGQICCGGLFSSLLMLFENRHNYLVTSKWKIPNNKCRIIYFFFVYLYGFGFMFPAYLNEPNQVEAKLIILKTMIPCPTTEFFDSQVYVLILNTKYAVYPIILYIFITAIQTFFFVFHSFFHLFHTSSQMSIRTKELQKKYLIGACLQVAIPIGVLLIPMIPCIIAIFLNYYNQAMFNISVLCISLHGMSATIVLIYINEPYRIFTIRLFRKQKIDNLTSIHLNSRFHSKSNVAKSTRGVL</sequence>
<dbReference type="PANTHER" id="PTHR22941">
    <property type="entry name" value="SERPENTINE RECEPTOR"/>
    <property type="match status" value="1"/>
</dbReference>
<dbReference type="PANTHER" id="PTHR22941:SF307">
    <property type="entry name" value="SERPENTINE RECEPTOR, CLASS H"/>
    <property type="match status" value="1"/>
</dbReference>
<protein>
    <recommendedName>
        <fullName evidence="4">Serpentine Receptor, class H</fullName>
    </recommendedName>
</protein>
<evidence type="ECO:0000313" key="2">
    <source>
        <dbReference type="EMBL" id="CAI5451640.1"/>
    </source>
</evidence>
<feature type="transmembrane region" description="Helical" evidence="1">
    <location>
        <begin position="251"/>
        <end position="279"/>
    </location>
</feature>
<keyword evidence="1" id="KW-1133">Transmembrane helix</keyword>
<reference evidence="2" key="1">
    <citation type="submission" date="2022-11" db="EMBL/GenBank/DDBJ databases">
        <authorList>
            <person name="Kikuchi T."/>
        </authorList>
    </citation>
    <scope>NUCLEOTIDE SEQUENCE</scope>
    <source>
        <strain evidence="2">PS1010</strain>
    </source>
</reference>
<feature type="transmembrane region" description="Helical" evidence="1">
    <location>
        <begin position="285"/>
        <end position="308"/>
    </location>
</feature>
<keyword evidence="3" id="KW-1185">Reference proteome</keyword>
<organism evidence="2 3">
    <name type="scientific">Caenorhabditis angaria</name>
    <dbReference type="NCBI Taxonomy" id="860376"/>
    <lineage>
        <taxon>Eukaryota</taxon>
        <taxon>Metazoa</taxon>
        <taxon>Ecdysozoa</taxon>
        <taxon>Nematoda</taxon>
        <taxon>Chromadorea</taxon>
        <taxon>Rhabditida</taxon>
        <taxon>Rhabditina</taxon>
        <taxon>Rhabditomorpha</taxon>
        <taxon>Rhabditoidea</taxon>
        <taxon>Rhabditidae</taxon>
        <taxon>Peloderinae</taxon>
        <taxon>Caenorhabditis</taxon>
    </lineage>
</organism>
<feature type="transmembrane region" description="Helical" evidence="1">
    <location>
        <begin position="63"/>
        <end position="88"/>
    </location>
</feature>
<dbReference type="Proteomes" id="UP001152747">
    <property type="component" value="Unassembled WGS sequence"/>
</dbReference>
<proteinExistence type="predicted"/>
<dbReference type="EMBL" id="CANHGI010000005">
    <property type="protein sequence ID" value="CAI5451640.1"/>
    <property type="molecule type" value="Genomic_DNA"/>
</dbReference>
<dbReference type="AlphaFoldDB" id="A0A9P1IT53"/>
<dbReference type="OrthoDB" id="5858254at2759"/>
<accession>A0A9P1IT53</accession>
<name>A0A9P1IT53_9PELO</name>
<keyword evidence="1" id="KW-0812">Transmembrane</keyword>
<evidence type="ECO:0008006" key="4">
    <source>
        <dbReference type="Google" id="ProtNLM"/>
    </source>
</evidence>
<feature type="transmembrane region" description="Helical" evidence="1">
    <location>
        <begin position="33"/>
        <end position="51"/>
    </location>
</feature>
<feature type="transmembrane region" description="Helical" evidence="1">
    <location>
        <begin position="108"/>
        <end position="128"/>
    </location>
</feature>
<evidence type="ECO:0000313" key="3">
    <source>
        <dbReference type="Proteomes" id="UP001152747"/>
    </source>
</evidence>
<dbReference type="InterPro" id="IPR019422">
    <property type="entry name" value="7TM_GPCR_serpentine_rcpt_Srh"/>
</dbReference>
<dbReference type="Pfam" id="PF10318">
    <property type="entry name" value="7TM_GPCR_Srh"/>
    <property type="match status" value="1"/>
</dbReference>
<feature type="transmembrane region" description="Helical" evidence="1">
    <location>
        <begin position="207"/>
        <end position="231"/>
    </location>
</feature>